<feature type="compositionally biased region" description="Low complexity" evidence="1">
    <location>
        <begin position="133"/>
        <end position="143"/>
    </location>
</feature>
<comment type="caution">
    <text evidence="2">The sequence shown here is derived from an EMBL/GenBank/DDBJ whole genome shotgun (WGS) entry which is preliminary data.</text>
</comment>
<evidence type="ECO:0000313" key="2">
    <source>
        <dbReference type="EMBL" id="KGO71008.1"/>
    </source>
</evidence>
<dbReference type="OMA" id="PKFHILA"/>
<organism evidence="2 3">
    <name type="scientific">Penicillium italicum</name>
    <name type="common">Blue mold</name>
    <dbReference type="NCBI Taxonomy" id="40296"/>
    <lineage>
        <taxon>Eukaryota</taxon>
        <taxon>Fungi</taxon>
        <taxon>Dikarya</taxon>
        <taxon>Ascomycota</taxon>
        <taxon>Pezizomycotina</taxon>
        <taxon>Eurotiomycetes</taxon>
        <taxon>Eurotiomycetidae</taxon>
        <taxon>Eurotiales</taxon>
        <taxon>Aspergillaceae</taxon>
        <taxon>Penicillium</taxon>
    </lineage>
</organism>
<evidence type="ECO:0000256" key="1">
    <source>
        <dbReference type="SAM" id="MobiDB-lite"/>
    </source>
</evidence>
<sequence>MELLKRYIEADPYKAIFGRRLDPFLNFGKSKTSFNGFLQSLASLEKPHNVRPKVEKRQTRSNANHVGLQYDPISGRMVPIKQPTALESSKPEADNNSHKAVDCPPGTEVEAKFAHKPSLTEDGQFQPGNTGLSPEAPSSSPSAIDCLPGSELDALFTSTPTSEHAQDRLQFLQGTKRNSSINLDSPAGNALGTVFLSESLTSAQPQPGTSKVNGNTNVLNLDAALTAGINLEYSPGSELEAKFISDPASRFVQSSPHGLEAKTPNKQIGISIDCPPANEVDAELSSKLSSLSLVSDGPTHLVTDTAAMTGAQESYECSPGSEIEGRISSESVSKDIAQLEAHISVDCPSGSELEAKFIGNAAYDKENQSQPELPTGLDTSKMANNIVDCTPGNELETKIFSGMASADGPNENEDLSALDASDIRSRNATLESKVHIKPMDFDASEDFILESQDLATEKGEQSATSQPPSPKFHILAFDTSTSRVSAAQADSFFGADEDSRPIEILSRLHNPSKFIPYFEKMQEDGYEIATGGGNILVFRKTKSTPRHTLPNIATDQESETHPEIAQHLRYESMDSAATFAGSPGQSTSEPPSATGSSSSVPEPTTKPESSFRKTGRRMLIAGTATAATCYALGVMTEFFRIGGNDGQGIDGFTVFESDRRRRE</sequence>
<proteinExistence type="predicted"/>
<name>A0A0A2KVR6_PENIT</name>
<dbReference type="AlphaFoldDB" id="A0A0A2KVR6"/>
<dbReference type="EMBL" id="JQGA01000985">
    <property type="protein sequence ID" value="KGO71008.1"/>
    <property type="molecule type" value="Genomic_DNA"/>
</dbReference>
<feature type="compositionally biased region" description="Polar residues" evidence="1">
    <location>
        <begin position="121"/>
        <end position="132"/>
    </location>
</feature>
<feature type="compositionally biased region" description="Low complexity" evidence="1">
    <location>
        <begin position="586"/>
        <end position="603"/>
    </location>
</feature>
<protein>
    <submittedName>
        <fullName evidence="2">Uncharacterized protein</fullName>
    </submittedName>
</protein>
<feature type="region of interest" description="Disordered" evidence="1">
    <location>
        <begin position="577"/>
        <end position="615"/>
    </location>
</feature>
<evidence type="ECO:0000313" key="3">
    <source>
        <dbReference type="Proteomes" id="UP000030104"/>
    </source>
</evidence>
<dbReference type="STRING" id="40296.A0A0A2KVR6"/>
<dbReference type="PhylomeDB" id="A0A0A2KVR6"/>
<accession>A0A0A2KVR6</accession>
<dbReference type="Proteomes" id="UP000030104">
    <property type="component" value="Unassembled WGS sequence"/>
</dbReference>
<gene>
    <name evidence="2" type="ORF">PITC_065820</name>
</gene>
<feature type="region of interest" description="Disordered" evidence="1">
    <location>
        <begin position="118"/>
        <end position="148"/>
    </location>
</feature>
<reference evidence="2 3" key="1">
    <citation type="journal article" date="2015" name="Mol. Plant Microbe Interact.">
        <title>Genome, transcriptome, and functional analyses of Penicillium expansum provide new insights into secondary metabolism and pathogenicity.</title>
        <authorList>
            <person name="Ballester A.R."/>
            <person name="Marcet-Houben M."/>
            <person name="Levin E."/>
            <person name="Sela N."/>
            <person name="Selma-Lazaro C."/>
            <person name="Carmona L."/>
            <person name="Wisniewski M."/>
            <person name="Droby S."/>
            <person name="Gonzalez-Candelas L."/>
            <person name="Gabaldon T."/>
        </authorList>
    </citation>
    <scope>NUCLEOTIDE SEQUENCE [LARGE SCALE GENOMIC DNA]</scope>
    <source>
        <strain evidence="2 3">PHI-1</strain>
    </source>
</reference>
<dbReference type="HOGENOM" id="CLU_021527_0_0_1"/>
<dbReference type="OrthoDB" id="3946750at2759"/>
<keyword evidence="3" id="KW-1185">Reference proteome</keyword>